<dbReference type="EMBL" id="BARU01020129">
    <property type="protein sequence ID" value="GAH60479.1"/>
    <property type="molecule type" value="Genomic_DNA"/>
</dbReference>
<proteinExistence type="predicted"/>
<dbReference type="InterPro" id="IPR043519">
    <property type="entry name" value="NT_sf"/>
</dbReference>
<reference evidence="1" key="1">
    <citation type="journal article" date="2014" name="Front. Microbiol.">
        <title>High frequency of phylogenetically diverse reductive dehalogenase-homologous genes in deep subseafloor sedimentary metagenomes.</title>
        <authorList>
            <person name="Kawai M."/>
            <person name="Futagami T."/>
            <person name="Toyoda A."/>
            <person name="Takaki Y."/>
            <person name="Nishi S."/>
            <person name="Hori S."/>
            <person name="Arai W."/>
            <person name="Tsubouchi T."/>
            <person name="Morono Y."/>
            <person name="Uchiyama I."/>
            <person name="Ito T."/>
            <person name="Fujiyama A."/>
            <person name="Inagaki F."/>
            <person name="Takami H."/>
        </authorList>
    </citation>
    <scope>NUCLEOTIDE SEQUENCE</scope>
    <source>
        <strain evidence="1">Expedition CK06-06</strain>
    </source>
</reference>
<evidence type="ECO:0008006" key="2">
    <source>
        <dbReference type="Google" id="ProtNLM"/>
    </source>
</evidence>
<organism evidence="1">
    <name type="scientific">marine sediment metagenome</name>
    <dbReference type="NCBI Taxonomy" id="412755"/>
    <lineage>
        <taxon>unclassified sequences</taxon>
        <taxon>metagenomes</taxon>
        <taxon>ecological metagenomes</taxon>
    </lineage>
</organism>
<accession>X1I337</accession>
<dbReference type="SUPFAM" id="SSF81301">
    <property type="entry name" value="Nucleotidyltransferase"/>
    <property type="match status" value="1"/>
</dbReference>
<dbReference type="AlphaFoldDB" id="X1I337"/>
<protein>
    <recommendedName>
        <fullName evidence="2">Polymerase nucleotidyl transferase domain-containing protein</fullName>
    </recommendedName>
</protein>
<name>X1I337_9ZZZZ</name>
<feature type="non-terminal residue" evidence="1">
    <location>
        <position position="85"/>
    </location>
</feature>
<comment type="caution">
    <text evidence="1">The sequence shown here is derived from an EMBL/GenBank/DDBJ whole genome shotgun (WGS) entry which is preliminary data.</text>
</comment>
<sequence>MVKENKNQILREATGDFTKKASMLSSVLEIAIAGSVAGGDLYPNDLDISLIVNNIEELAQISKYARQMSKYYHGWEVFLFDKNLS</sequence>
<evidence type="ECO:0000313" key="1">
    <source>
        <dbReference type="EMBL" id="GAH60479.1"/>
    </source>
</evidence>
<gene>
    <name evidence="1" type="ORF">S03H2_33088</name>
</gene>